<dbReference type="AlphaFoldDB" id="F3NNM0"/>
<dbReference type="STRING" id="996637.SGM_4734"/>
<feature type="region of interest" description="Disordered" evidence="1">
    <location>
        <begin position="42"/>
        <end position="79"/>
    </location>
</feature>
<protein>
    <submittedName>
        <fullName evidence="2">Uncharacterized protein</fullName>
    </submittedName>
</protein>
<evidence type="ECO:0000256" key="1">
    <source>
        <dbReference type="SAM" id="MobiDB-lite"/>
    </source>
</evidence>
<organism evidence="2 3">
    <name type="scientific">Streptomyces griseoaurantiacus M045</name>
    <dbReference type="NCBI Taxonomy" id="996637"/>
    <lineage>
        <taxon>Bacteria</taxon>
        <taxon>Bacillati</taxon>
        <taxon>Actinomycetota</taxon>
        <taxon>Actinomycetes</taxon>
        <taxon>Kitasatosporales</taxon>
        <taxon>Streptomycetaceae</taxon>
        <taxon>Streptomyces</taxon>
        <taxon>Streptomyces aurantiacus group</taxon>
    </lineage>
</organism>
<keyword evidence="3" id="KW-1185">Reference proteome</keyword>
<evidence type="ECO:0000313" key="3">
    <source>
        <dbReference type="Proteomes" id="UP000003022"/>
    </source>
</evidence>
<sequence length="79" mass="8708">MAPSGPSVVLRLRLRWCTGVRTRGRRGHADTRPCRVHMEVTPMTRDPVKSDRAGGGFCYPPGTGPARSYDGTRPNDIRS</sequence>
<comment type="caution">
    <text evidence="2">The sequence shown here is derived from an EMBL/GenBank/DDBJ whole genome shotgun (WGS) entry which is preliminary data.</text>
</comment>
<dbReference type="Proteomes" id="UP000003022">
    <property type="component" value="Unassembled WGS sequence"/>
</dbReference>
<reference evidence="2 3" key="1">
    <citation type="journal article" date="2011" name="J. Bacteriol.">
        <title>Draft genome sequence of the marine bacterium Streptomyces griseoaurantiacus M045, which produces novel manumycin-type antibiotics with a pABA core component.</title>
        <authorList>
            <person name="Li F."/>
            <person name="Jiang P."/>
            <person name="Zheng H."/>
            <person name="Wang S."/>
            <person name="Zhao G."/>
            <person name="Qin S."/>
            <person name="Liu Z."/>
        </authorList>
    </citation>
    <scope>NUCLEOTIDE SEQUENCE [LARGE SCALE GENOMIC DNA]</scope>
    <source>
        <strain evidence="2 3">M045</strain>
    </source>
</reference>
<evidence type="ECO:0000313" key="2">
    <source>
        <dbReference type="EMBL" id="EGG44682.1"/>
    </source>
</evidence>
<dbReference type="EMBL" id="AEYX01000042">
    <property type="protein sequence ID" value="EGG44682.1"/>
    <property type="molecule type" value="Genomic_DNA"/>
</dbReference>
<gene>
    <name evidence="2" type="ORF">SGM_4734</name>
</gene>
<name>F3NNM0_9ACTN</name>
<accession>F3NNM0</accession>
<proteinExistence type="predicted"/>